<accession>A0A147K009</accession>
<comment type="caution">
    <text evidence="2">The sequence shown here is derived from an EMBL/GenBank/DDBJ whole genome shotgun (WGS) entry which is preliminary data.</text>
</comment>
<dbReference type="AlphaFoldDB" id="A0A147K009"/>
<dbReference type="InterPro" id="IPR050256">
    <property type="entry name" value="Glycosyltransferase_2"/>
</dbReference>
<evidence type="ECO:0000313" key="3">
    <source>
        <dbReference type="Proteomes" id="UP000074294"/>
    </source>
</evidence>
<evidence type="ECO:0000313" key="2">
    <source>
        <dbReference type="EMBL" id="KUO42142.1"/>
    </source>
</evidence>
<dbReference type="Proteomes" id="UP000074294">
    <property type="component" value="Unassembled WGS sequence"/>
</dbReference>
<evidence type="ECO:0000259" key="1">
    <source>
        <dbReference type="Pfam" id="PF00535"/>
    </source>
</evidence>
<dbReference type="SUPFAM" id="SSF53448">
    <property type="entry name" value="Nucleotide-diphospho-sugar transferases"/>
    <property type="match status" value="1"/>
</dbReference>
<dbReference type="EMBL" id="LQMQ01000010">
    <property type="protein sequence ID" value="KUO42142.1"/>
    <property type="molecule type" value="Genomic_DNA"/>
</dbReference>
<dbReference type="STRING" id="1776334.APZ16_03670"/>
<organism evidence="2 3">
    <name type="scientific">Hadarchaeum yellowstonense</name>
    <dbReference type="NCBI Taxonomy" id="1776334"/>
    <lineage>
        <taxon>Archaea</taxon>
        <taxon>Methanobacteriati</taxon>
        <taxon>Candidatus Hadarchaeota</taxon>
        <taxon>Candidatus Hadarchaeia</taxon>
        <taxon>Candidatus Hadarchaeales</taxon>
        <taxon>Candidatus Hadarchaeaceae</taxon>
        <taxon>Candidatus Hadarchaeum</taxon>
    </lineage>
</organism>
<gene>
    <name evidence="2" type="ORF">APZ16_03670</name>
</gene>
<reference evidence="2 3" key="1">
    <citation type="journal article" date="2016" name="Nat. Microbiol.">
        <title>Genomic inference of the metabolism of cosmopolitan subsurface Archaea, Hadesarchaea.</title>
        <authorList>
            <person name="Baker B.J."/>
            <person name="Saw J.H."/>
            <person name="Lind A.E."/>
            <person name="Lazar C.S."/>
            <person name="Hinrichs K.-U."/>
            <person name="Teske A.P."/>
            <person name="Ettema T.J."/>
        </authorList>
    </citation>
    <scope>NUCLEOTIDE SEQUENCE [LARGE SCALE GENOMIC DNA]</scope>
</reference>
<dbReference type="Gene3D" id="3.90.550.10">
    <property type="entry name" value="Spore Coat Polysaccharide Biosynthesis Protein SpsA, Chain A"/>
    <property type="match status" value="1"/>
</dbReference>
<dbReference type="PANTHER" id="PTHR48090:SF7">
    <property type="entry name" value="RFBJ PROTEIN"/>
    <property type="match status" value="1"/>
</dbReference>
<sequence>MNCWIVMPAHNEERTIGGVLEALRREGWRNIIVVDDGSRDRTAEIARAQGAVVLRHERNLGLGAALRTGLQEALRRGADCAVTFDADGQHDPRAVRAMVEALEDADLVIGSREFLNVPAHKRFGNFMLNLITRLMGGPLLDSQSGMRAFSRRALAAIPIRSDRYEVSSEIVINARRLGLRIKEVPVKCYFTDYSKARGTTIASGIRIFLRLIRLRALYG</sequence>
<protein>
    <recommendedName>
        <fullName evidence="1">Glycosyltransferase 2-like domain-containing protein</fullName>
    </recommendedName>
</protein>
<name>A0A147K009_HADYE</name>
<proteinExistence type="predicted"/>
<dbReference type="Pfam" id="PF00535">
    <property type="entry name" value="Glycos_transf_2"/>
    <property type="match status" value="1"/>
</dbReference>
<dbReference type="PANTHER" id="PTHR48090">
    <property type="entry name" value="UNDECAPRENYL-PHOSPHATE 4-DEOXY-4-FORMAMIDO-L-ARABINOSE TRANSFERASE-RELATED"/>
    <property type="match status" value="1"/>
</dbReference>
<dbReference type="CDD" id="cd04179">
    <property type="entry name" value="DPM_DPG-synthase_like"/>
    <property type="match status" value="1"/>
</dbReference>
<dbReference type="InterPro" id="IPR029044">
    <property type="entry name" value="Nucleotide-diphossugar_trans"/>
</dbReference>
<feature type="domain" description="Glycosyltransferase 2-like" evidence="1">
    <location>
        <begin position="5"/>
        <end position="123"/>
    </location>
</feature>
<dbReference type="InterPro" id="IPR001173">
    <property type="entry name" value="Glyco_trans_2-like"/>
</dbReference>